<dbReference type="InterPro" id="IPR011051">
    <property type="entry name" value="RmlC_Cupin_sf"/>
</dbReference>
<name>A0A9N9HL06_9GLOM</name>
<dbReference type="OrthoDB" id="10261807at2759"/>
<dbReference type="InterPro" id="IPR041602">
    <property type="entry name" value="Quercetinase_C"/>
</dbReference>
<evidence type="ECO:0000259" key="4">
    <source>
        <dbReference type="Pfam" id="PF17954"/>
    </source>
</evidence>
<sequence length="253" mass="28547">MPGKVVVRPSEERGYANHGWLDTHHTFSFANYYDPNYEEFGALRVINEDIVQPQKGFGTHSHREFEIFSYIISGELEHKDSMGNLEILKRGDVQFTTAGTGISHSEHNVHKTLPVHFLQIWVKPDNPKLSPAYHTKTFSESAKENKLVRIISPDKKHVPDTIGIHTDFHMYASLLDQGAKVTHKVQGNANDGDNKRKLYIHVIEKEGMKVLINGESLLKHGDGAFITEAISGDEIIFESVGNRTAEFVIFDLV</sequence>
<evidence type="ECO:0000259" key="3">
    <source>
        <dbReference type="Pfam" id="PF02678"/>
    </source>
</evidence>
<dbReference type="AlphaFoldDB" id="A0A9N9HL06"/>
<evidence type="ECO:0000313" key="6">
    <source>
        <dbReference type="Proteomes" id="UP000789570"/>
    </source>
</evidence>
<organism evidence="5 6">
    <name type="scientific">Funneliformis caledonium</name>
    <dbReference type="NCBI Taxonomy" id="1117310"/>
    <lineage>
        <taxon>Eukaryota</taxon>
        <taxon>Fungi</taxon>
        <taxon>Fungi incertae sedis</taxon>
        <taxon>Mucoromycota</taxon>
        <taxon>Glomeromycotina</taxon>
        <taxon>Glomeromycetes</taxon>
        <taxon>Glomerales</taxon>
        <taxon>Glomeraceae</taxon>
        <taxon>Funneliformis</taxon>
    </lineage>
</organism>
<dbReference type="Pfam" id="PF02678">
    <property type="entry name" value="Pirin"/>
    <property type="match status" value="1"/>
</dbReference>
<feature type="domain" description="Quercetin 2,3-dioxygenase C-terminal cupin" evidence="4">
    <location>
        <begin position="150"/>
        <end position="252"/>
    </location>
</feature>
<dbReference type="PANTHER" id="PTHR43212:SF3">
    <property type="entry name" value="QUERCETIN 2,3-DIOXYGENASE"/>
    <property type="match status" value="1"/>
</dbReference>
<dbReference type="InterPro" id="IPR003829">
    <property type="entry name" value="Pirin_N_dom"/>
</dbReference>
<dbReference type="Pfam" id="PF17954">
    <property type="entry name" value="Pirin_C_2"/>
    <property type="match status" value="1"/>
</dbReference>
<evidence type="ECO:0000256" key="1">
    <source>
        <dbReference type="ARBA" id="ARBA00008416"/>
    </source>
</evidence>
<dbReference type="InterPro" id="IPR014710">
    <property type="entry name" value="RmlC-like_jellyroll"/>
</dbReference>
<dbReference type="CDD" id="cd02910">
    <property type="entry name" value="cupin_Yhhw_N"/>
    <property type="match status" value="1"/>
</dbReference>
<dbReference type="InterPro" id="IPR012093">
    <property type="entry name" value="Pirin"/>
</dbReference>
<proteinExistence type="inferred from homology"/>
<feature type="domain" description="Pirin N-terminal" evidence="3">
    <location>
        <begin position="11"/>
        <end position="122"/>
    </location>
</feature>
<dbReference type="SUPFAM" id="SSF51182">
    <property type="entry name" value="RmlC-like cupins"/>
    <property type="match status" value="1"/>
</dbReference>
<gene>
    <name evidence="5" type="ORF">FCALED_LOCUS13080</name>
</gene>
<keyword evidence="6" id="KW-1185">Reference proteome</keyword>
<dbReference type="Proteomes" id="UP000789570">
    <property type="component" value="Unassembled WGS sequence"/>
</dbReference>
<dbReference type="EMBL" id="CAJVPQ010007138">
    <property type="protein sequence ID" value="CAG8693298.1"/>
    <property type="molecule type" value="Genomic_DNA"/>
</dbReference>
<comment type="caution">
    <text evidence="5">The sequence shown here is derived from an EMBL/GenBank/DDBJ whole genome shotgun (WGS) entry which is preliminary data.</text>
</comment>
<evidence type="ECO:0000313" key="5">
    <source>
        <dbReference type="EMBL" id="CAG8693298.1"/>
    </source>
</evidence>
<accession>A0A9N9HL06</accession>
<comment type="similarity">
    <text evidence="1 2">Belongs to the pirin family.</text>
</comment>
<reference evidence="5" key="1">
    <citation type="submission" date="2021-06" db="EMBL/GenBank/DDBJ databases">
        <authorList>
            <person name="Kallberg Y."/>
            <person name="Tangrot J."/>
            <person name="Rosling A."/>
        </authorList>
    </citation>
    <scope>NUCLEOTIDE SEQUENCE</scope>
    <source>
        <strain evidence="5">UK204</strain>
    </source>
</reference>
<protein>
    <submittedName>
        <fullName evidence="5">6366_t:CDS:1</fullName>
    </submittedName>
</protein>
<dbReference type="Gene3D" id="2.60.120.10">
    <property type="entry name" value="Jelly Rolls"/>
    <property type="match status" value="2"/>
</dbReference>
<dbReference type="PANTHER" id="PTHR43212">
    <property type="entry name" value="QUERCETIN 2,3-DIOXYGENASE"/>
    <property type="match status" value="1"/>
</dbReference>
<evidence type="ECO:0000256" key="2">
    <source>
        <dbReference type="RuleBase" id="RU003457"/>
    </source>
</evidence>